<evidence type="ECO:0000313" key="3">
    <source>
        <dbReference type="WBParaSite" id="HPBE_0001730601-mRNA-1"/>
    </source>
</evidence>
<dbReference type="OrthoDB" id="5802375at2759"/>
<gene>
    <name evidence="1" type="ORF">HPBE_LOCUS17305</name>
</gene>
<keyword evidence="2" id="KW-1185">Reference proteome</keyword>
<dbReference type="AlphaFoldDB" id="A0A183G6H6"/>
<reference evidence="3" key="2">
    <citation type="submission" date="2019-09" db="UniProtKB">
        <authorList>
            <consortium name="WormBaseParasite"/>
        </authorList>
    </citation>
    <scope>IDENTIFICATION</scope>
</reference>
<organism evidence="2 3">
    <name type="scientific">Heligmosomoides polygyrus</name>
    <name type="common">Parasitic roundworm</name>
    <dbReference type="NCBI Taxonomy" id="6339"/>
    <lineage>
        <taxon>Eukaryota</taxon>
        <taxon>Metazoa</taxon>
        <taxon>Ecdysozoa</taxon>
        <taxon>Nematoda</taxon>
        <taxon>Chromadorea</taxon>
        <taxon>Rhabditida</taxon>
        <taxon>Rhabditina</taxon>
        <taxon>Rhabditomorpha</taxon>
        <taxon>Strongyloidea</taxon>
        <taxon>Heligmosomidae</taxon>
        <taxon>Heligmosomoides</taxon>
    </lineage>
</organism>
<dbReference type="EMBL" id="UZAH01029927">
    <property type="protein sequence ID" value="VDP08508.1"/>
    <property type="molecule type" value="Genomic_DNA"/>
</dbReference>
<protein>
    <submittedName>
        <fullName evidence="3">YTH domain-containing protein</fullName>
    </submittedName>
</protein>
<evidence type="ECO:0000313" key="2">
    <source>
        <dbReference type="Proteomes" id="UP000050761"/>
    </source>
</evidence>
<accession>A0A3P8BFS5</accession>
<sequence length="152" mass="17253">MNHIVHAVQGEAAIVDGRSPTNVGSQFDGTPQSLSAGGFGKTDENGDTYISSSLDGSIYPYQLQNWISPRSPYPLPYYNNLLYTNQYANMNRFGYGFNQFPYRSRMIPYQQTNPYIWKNFLPSSPSDSDLQFTYLMTNPQAARAYQGLAYRE</sequence>
<reference evidence="1 2" key="1">
    <citation type="submission" date="2018-11" db="EMBL/GenBank/DDBJ databases">
        <authorList>
            <consortium name="Pathogen Informatics"/>
        </authorList>
    </citation>
    <scope>NUCLEOTIDE SEQUENCE [LARGE SCALE GENOMIC DNA]</scope>
</reference>
<name>A0A183G6H6_HELPZ</name>
<dbReference type="WBParaSite" id="HPBE_0001730601-mRNA-1">
    <property type="protein sequence ID" value="HPBE_0001730601-mRNA-1"/>
    <property type="gene ID" value="HPBE_0001730601"/>
</dbReference>
<evidence type="ECO:0000313" key="1">
    <source>
        <dbReference type="EMBL" id="VDP08508.1"/>
    </source>
</evidence>
<proteinExistence type="predicted"/>
<accession>A0A183G6H6</accession>
<dbReference type="Proteomes" id="UP000050761">
    <property type="component" value="Unassembled WGS sequence"/>
</dbReference>